<keyword evidence="1" id="KW-0812">Transmembrane</keyword>
<organism evidence="2 3">
    <name type="scientific">Candidatus Vogelbacteria bacterium CG22_combo_CG10-13_8_21_14_all_37_9</name>
    <dbReference type="NCBI Taxonomy" id="1975046"/>
    <lineage>
        <taxon>Bacteria</taxon>
        <taxon>Candidatus Vogeliibacteriota</taxon>
    </lineage>
</organism>
<evidence type="ECO:0000256" key="1">
    <source>
        <dbReference type="SAM" id="Phobius"/>
    </source>
</evidence>
<protein>
    <submittedName>
        <fullName evidence="2">Uncharacterized protein</fullName>
    </submittedName>
</protein>
<accession>A0A2H0BL11</accession>
<feature type="transmembrane region" description="Helical" evidence="1">
    <location>
        <begin position="21"/>
        <end position="43"/>
    </location>
</feature>
<keyword evidence="1" id="KW-0472">Membrane</keyword>
<evidence type="ECO:0000313" key="3">
    <source>
        <dbReference type="Proteomes" id="UP000229334"/>
    </source>
</evidence>
<proteinExistence type="predicted"/>
<comment type="caution">
    <text evidence="2">The sequence shown here is derived from an EMBL/GenBank/DDBJ whole genome shotgun (WGS) entry which is preliminary data.</text>
</comment>
<gene>
    <name evidence="2" type="ORF">COX02_00730</name>
</gene>
<name>A0A2H0BL11_9BACT</name>
<dbReference type="EMBL" id="PCSX01000012">
    <property type="protein sequence ID" value="PIP58367.1"/>
    <property type="molecule type" value="Genomic_DNA"/>
</dbReference>
<reference evidence="2 3" key="1">
    <citation type="submission" date="2017-09" db="EMBL/GenBank/DDBJ databases">
        <title>Depth-based differentiation of microbial function through sediment-hosted aquifers and enrichment of novel symbionts in the deep terrestrial subsurface.</title>
        <authorList>
            <person name="Probst A.J."/>
            <person name="Ladd B."/>
            <person name="Jarett J.K."/>
            <person name="Geller-Mcgrath D.E."/>
            <person name="Sieber C.M."/>
            <person name="Emerson J.B."/>
            <person name="Anantharaman K."/>
            <person name="Thomas B.C."/>
            <person name="Malmstrom R."/>
            <person name="Stieglmeier M."/>
            <person name="Klingl A."/>
            <person name="Woyke T."/>
            <person name="Ryan C.M."/>
            <person name="Banfield J.F."/>
        </authorList>
    </citation>
    <scope>NUCLEOTIDE SEQUENCE [LARGE SCALE GENOMIC DNA]</scope>
    <source>
        <strain evidence="2">CG22_combo_CG10-13_8_21_14_all_37_9</strain>
    </source>
</reference>
<sequence length="535" mass="59147">MALNNKTIHLESTRSAGALPFLVSLLVFSLAFYLGGGFGKFFAPIFSPLGEMALQADQLVATDLNIFSRPAPDLVKETQEPLKTILPTKLSIDPVRQDWSDQITGFKYALISFGDFLWQSSANWLSTKLDQGANSLVHFWDQKFVKDKILTETFPVKVLNSNVNILSVSEAKIRIWNESLNQVGTKLNLTLGTQIQKIIDPILAGGNNLNQTTLTLGKTLNISGHKIILTQIEETKSEFGFVNQKIHQSVLVFNRILLKPIQATVLALTSLPQVIAGQVAGFSDQFLALGTKQFSRALAFSDQSVQFSTEKFSSTITWPQKIKLTTQERINGGWSEIAIWTRAIEANSQLGWNYSLTKVQTLASVRLANLSLSVPEWQAFILDRWWGFKTGLATWFNNTLDLASSNWRYFLGLKADKQVASVPSALATTTSLVEVEALKEKIKTEVRTELKQELSQIIKQNTNNNISASGQSGLIVAPSTGNAKDDEELKANIEAMFSDRVTVQFDSNRKAGVVSPVFAPPGSDNYIFLLAPVKK</sequence>
<dbReference type="Proteomes" id="UP000229334">
    <property type="component" value="Unassembled WGS sequence"/>
</dbReference>
<keyword evidence="1" id="KW-1133">Transmembrane helix</keyword>
<dbReference type="AlphaFoldDB" id="A0A2H0BL11"/>
<evidence type="ECO:0000313" key="2">
    <source>
        <dbReference type="EMBL" id="PIP58367.1"/>
    </source>
</evidence>